<dbReference type="Pfam" id="PF14823">
    <property type="entry name" value="Sirohm_synth_C"/>
    <property type="match status" value="1"/>
</dbReference>
<evidence type="ECO:0000256" key="5">
    <source>
        <dbReference type="ARBA" id="ARBA00022679"/>
    </source>
</evidence>
<dbReference type="InterPro" id="IPR014776">
    <property type="entry name" value="4pyrrole_Mease_sub2"/>
</dbReference>
<dbReference type="GO" id="GO:0004851">
    <property type="term" value="F:uroporphyrin-III C-methyltransferase activity"/>
    <property type="evidence" value="ECO:0007669"/>
    <property type="project" value="InterPro"/>
</dbReference>
<dbReference type="GO" id="GO:0043115">
    <property type="term" value="F:precorrin-2 dehydrogenase activity"/>
    <property type="evidence" value="ECO:0007669"/>
    <property type="project" value="UniProtKB-EC"/>
</dbReference>
<comment type="catalytic activity">
    <reaction evidence="12">
        <text>precorrin-2 + NAD(+) = sirohydrochlorin + NADH + 2 H(+)</text>
        <dbReference type="Rhea" id="RHEA:15613"/>
        <dbReference type="ChEBI" id="CHEBI:15378"/>
        <dbReference type="ChEBI" id="CHEBI:57540"/>
        <dbReference type="ChEBI" id="CHEBI:57945"/>
        <dbReference type="ChEBI" id="CHEBI:58351"/>
        <dbReference type="ChEBI" id="CHEBI:58827"/>
        <dbReference type="EC" id="1.3.1.76"/>
    </reaction>
</comment>
<dbReference type="AlphaFoldDB" id="A0A2T9YV59"/>
<dbReference type="NCBIfam" id="TIGR01470">
    <property type="entry name" value="cysG_Nterm"/>
    <property type="match status" value="1"/>
</dbReference>
<dbReference type="UniPathway" id="UPA00262">
    <property type="reaction ID" value="UER00222"/>
</dbReference>
<keyword evidence="10" id="KW-0627">Porphyrin biosynthesis</keyword>
<organism evidence="17 18">
    <name type="scientific">Smittium simulii</name>
    <dbReference type="NCBI Taxonomy" id="133385"/>
    <lineage>
        <taxon>Eukaryota</taxon>
        <taxon>Fungi</taxon>
        <taxon>Fungi incertae sedis</taxon>
        <taxon>Zoopagomycota</taxon>
        <taxon>Kickxellomycotina</taxon>
        <taxon>Harpellomycetes</taxon>
        <taxon>Harpellales</taxon>
        <taxon>Legeriomycetaceae</taxon>
        <taxon>Smittium</taxon>
    </lineage>
</organism>
<dbReference type="InterPro" id="IPR035996">
    <property type="entry name" value="4pyrrol_Methylase_sf"/>
</dbReference>
<dbReference type="GO" id="GO:0019354">
    <property type="term" value="P:siroheme biosynthetic process"/>
    <property type="evidence" value="ECO:0007669"/>
    <property type="project" value="UniProtKB-UniPathway"/>
</dbReference>
<dbReference type="InterPro" id="IPR050161">
    <property type="entry name" value="Siro_Cobalamin_biosynth"/>
</dbReference>
<dbReference type="STRING" id="133385.A0A2T9YV59"/>
<evidence type="ECO:0000256" key="9">
    <source>
        <dbReference type="ARBA" id="ARBA00023239"/>
    </source>
</evidence>
<dbReference type="InterPro" id="IPR028162">
    <property type="entry name" value="Met8_C"/>
</dbReference>
<dbReference type="GO" id="GO:0000103">
    <property type="term" value="P:sulfate assimilation"/>
    <property type="evidence" value="ECO:0007669"/>
    <property type="project" value="InterPro"/>
</dbReference>
<dbReference type="Gene3D" id="1.10.3280.10">
    <property type="entry name" value="Siroheme synthase, domain 3"/>
    <property type="match status" value="1"/>
</dbReference>
<dbReference type="Pfam" id="PF13241">
    <property type="entry name" value="NAD_binding_7"/>
    <property type="match status" value="1"/>
</dbReference>
<dbReference type="SUPFAM" id="SSF75615">
    <property type="entry name" value="Siroheme synthase middle domains-like"/>
    <property type="match status" value="1"/>
</dbReference>
<dbReference type="OrthoDB" id="508204at2759"/>
<dbReference type="EC" id="1.3.1.76" evidence="2"/>
<comment type="similarity">
    <text evidence="13">Belongs to the precorrin methyltransferase family.</text>
</comment>
<keyword evidence="18" id="KW-1185">Reference proteome</keyword>
<dbReference type="GO" id="GO:0032259">
    <property type="term" value="P:methylation"/>
    <property type="evidence" value="ECO:0007669"/>
    <property type="project" value="UniProtKB-KW"/>
</dbReference>
<dbReference type="FunFam" id="3.40.1010.10:FF:000006">
    <property type="entry name" value="Siroheme synthase, putative"/>
    <property type="match status" value="1"/>
</dbReference>
<feature type="domain" description="Siroheme synthase central" evidence="16">
    <location>
        <begin position="131"/>
        <end position="156"/>
    </location>
</feature>
<dbReference type="PANTHER" id="PTHR45790">
    <property type="entry name" value="SIROHEME SYNTHASE-RELATED"/>
    <property type="match status" value="1"/>
</dbReference>
<evidence type="ECO:0000256" key="2">
    <source>
        <dbReference type="ARBA" id="ARBA00012400"/>
    </source>
</evidence>
<comment type="pathway">
    <text evidence="1">Porphyrin-containing compound metabolism; siroheme biosynthesis; sirohydrochlorin from precorrin-2: step 1/1.</text>
</comment>
<feature type="domain" description="Siroheme biosynthesis protein Met8 C-terminal" evidence="15">
    <location>
        <begin position="160"/>
        <end position="223"/>
    </location>
</feature>
<accession>A0A2T9YV59</accession>
<evidence type="ECO:0000256" key="4">
    <source>
        <dbReference type="ARBA" id="ARBA00022603"/>
    </source>
</evidence>
<dbReference type="NCBIfam" id="TIGR01469">
    <property type="entry name" value="cobA_cysG_Cterm"/>
    <property type="match status" value="1"/>
</dbReference>
<dbReference type="EMBL" id="MBFR01000038">
    <property type="protein sequence ID" value="PVU96211.1"/>
    <property type="molecule type" value="Genomic_DNA"/>
</dbReference>
<evidence type="ECO:0000259" key="14">
    <source>
        <dbReference type="Pfam" id="PF00590"/>
    </source>
</evidence>
<evidence type="ECO:0000256" key="11">
    <source>
        <dbReference type="ARBA" id="ARBA00023268"/>
    </source>
</evidence>
<dbReference type="PANTHER" id="PTHR45790:SF6">
    <property type="entry name" value="UROPORPHYRINOGEN-III C-METHYLTRANSFERASE"/>
    <property type="match status" value="1"/>
</dbReference>
<protein>
    <recommendedName>
        <fullName evidence="2">precorrin-2 dehydrogenase</fullName>
        <ecNumber evidence="2">1.3.1.76</ecNumber>
    </recommendedName>
</protein>
<evidence type="ECO:0000256" key="8">
    <source>
        <dbReference type="ARBA" id="ARBA00023027"/>
    </source>
</evidence>
<keyword evidence="6" id="KW-0949">S-adenosyl-L-methionine</keyword>
<dbReference type="Pfam" id="PF00590">
    <property type="entry name" value="TP_methylase"/>
    <property type="match status" value="1"/>
</dbReference>
<keyword evidence="11" id="KW-0511">Multifunctional enzyme</keyword>
<dbReference type="Gene3D" id="3.30.160.110">
    <property type="entry name" value="Siroheme synthase, domain 2"/>
    <property type="match status" value="1"/>
</dbReference>
<evidence type="ECO:0000256" key="6">
    <source>
        <dbReference type="ARBA" id="ARBA00022691"/>
    </source>
</evidence>
<evidence type="ECO:0000313" key="18">
    <source>
        <dbReference type="Proteomes" id="UP000245383"/>
    </source>
</evidence>
<evidence type="ECO:0000256" key="12">
    <source>
        <dbReference type="ARBA" id="ARBA00047561"/>
    </source>
</evidence>
<keyword evidence="7" id="KW-0560">Oxidoreductase</keyword>
<dbReference type="InterPro" id="IPR006366">
    <property type="entry name" value="CobA/CysG_C"/>
</dbReference>
<name>A0A2T9YV59_9FUNG</name>
<evidence type="ECO:0000256" key="13">
    <source>
        <dbReference type="RuleBase" id="RU003960"/>
    </source>
</evidence>
<dbReference type="SUPFAM" id="SSF53790">
    <property type="entry name" value="Tetrapyrrole methylase"/>
    <property type="match status" value="1"/>
</dbReference>
<keyword evidence="9" id="KW-0456">Lyase</keyword>
<dbReference type="Gene3D" id="3.40.50.720">
    <property type="entry name" value="NAD(P)-binding Rossmann-like Domain"/>
    <property type="match status" value="1"/>
</dbReference>
<dbReference type="InterPro" id="IPR006367">
    <property type="entry name" value="Sirohaem_synthase_N"/>
</dbReference>
<evidence type="ECO:0000256" key="7">
    <source>
        <dbReference type="ARBA" id="ARBA00023002"/>
    </source>
</evidence>
<dbReference type="Proteomes" id="UP000245383">
    <property type="component" value="Unassembled WGS sequence"/>
</dbReference>
<keyword evidence="4 13" id="KW-0489">Methyltransferase</keyword>
<sequence length="626" mass="69378">MTAEQTYPEPQGGGSFIIAYRAKEKHVLVIGGGSVAAGRVFNALDADMRVTVLSPELNQELQYRYKKSQIKWINDSFKEEYLDGVDMVLSTIDDPVESKNIVDLCRQKSIFVNAADINDLCDFWFMSMHRDGPLQIAVSTNSRAPRLANKIRLQIATLLPQGTGKAIDNIGKLRSSIRKVDPSPNNSRKRMSWLTELCDYWSMHHLSKLDQKDINILLESYIHQADVKKIQLKTRENITKNLSNESLNTANIDVLFEKTTITDHKTDLAQNTLNGVPSINDSTNAHLADLTKTIPNREIKLQNIQDNDIIIKNLSNKDVGAISQKSVCGNSILDKYLINDNCISRSNSNIPNRGSIALIGAGLGSPDLLTIQAIDYLQKADLILADRLIPKAIFSVISNAEIFIARKYPGLADAAQNELNERGLIALKEGKTVVRLKQGDPFVYGRAGEEILFFEKHGYECTIVPGLSSALTAACLNRIPVTHRGVADQVLILSGNNRFNQLPEIPNYLKTRTLVFLMVAKKLNPVCDLLLKHNYPLELPVSILENAGCFNQKKIKGTLSTINEITQISGINLPALLVVGWSNDVIPDFQNCIASETNASSTNINTDVCQLEEKNVIDRSLSVSVM</sequence>
<dbReference type="InterPro" id="IPR000878">
    <property type="entry name" value="4pyrrol_Mease"/>
</dbReference>
<gene>
    <name evidence="17" type="ORF">BB561_001331</name>
</gene>
<dbReference type="Pfam" id="PF14824">
    <property type="entry name" value="Sirohm_synth_M"/>
    <property type="match status" value="1"/>
</dbReference>
<evidence type="ECO:0000313" key="17">
    <source>
        <dbReference type="EMBL" id="PVU96211.1"/>
    </source>
</evidence>
<dbReference type="PIRSF" id="PIRSF036555">
    <property type="entry name" value="SUMT_yeast"/>
    <property type="match status" value="1"/>
</dbReference>
<reference evidence="17 18" key="1">
    <citation type="journal article" date="2018" name="MBio">
        <title>Comparative Genomics Reveals the Core Gene Toolbox for the Fungus-Insect Symbiosis.</title>
        <authorList>
            <person name="Wang Y."/>
            <person name="Stata M."/>
            <person name="Wang W."/>
            <person name="Stajich J.E."/>
            <person name="White M.M."/>
            <person name="Moncalvo J.M."/>
        </authorList>
    </citation>
    <scope>NUCLEOTIDE SEQUENCE [LARGE SCALE GENOMIC DNA]</scope>
    <source>
        <strain evidence="17 18">SWE-8-4</strain>
    </source>
</reference>
<evidence type="ECO:0000256" key="1">
    <source>
        <dbReference type="ARBA" id="ARBA00005010"/>
    </source>
</evidence>
<keyword evidence="8" id="KW-0520">NAD</keyword>
<dbReference type="Gene3D" id="3.30.950.10">
    <property type="entry name" value="Methyltransferase, Cobalt-precorrin-4 Transmethylase, Domain 2"/>
    <property type="match status" value="1"/>
</dbReference>
<dbReference type="PROSITE" id="PS00840">
    <property type="entry name" value="SUMT_2"/>
    <property type="match status" value="1"/>
</dbReference>
<comment type="caution">
    <text evidence="17">The sequence shown here is derived from an EMBL/GenBank/DDBJ whole genome shotgun (WGS) entry which is preliminary data.</text>
</comment>
<dbReference type="GO" id="GO:0016829">
    <property type="term" value="F:lyase activity"/>
    <property type="evidence" value="ECO:0007669"/>
    <property type="project" value="UniProtKB-KW"/>
</dbReference>
<evidence type="ECO:0000256" key="10">
    <source>
        <dbReference type="ARBA" id="ARBA00023244"/>
    </source>
</evidence>
<dbReference type="InterPro" id="IPR012066">
    <property type="entry name" value="Met1_fungi"/>
</dbReference>
<keyword evidence="5 13" id="KW-0808">Transferase</keyword>
<dbReference type="InterPro" id="IPR003043">
    <property type="entry name" value="Uropor_MeTrfase_CS"/>
</dbReference>
<evidence type="ECO:0000259" key="15">
    <source>
        <dbReference type="Pfam" id="PF14823"/>
    </source>
</evidence>
<proteinExistence type="inferred from homology"/>
<dbReference type="InterPro" id="IPR036291">
    <property type="entry name" value="NAD(P)-bd_dom_sf"/>
</dbReference>
<dbReference type="CDD" id="cd11642">
    <property type="entry name" value="SUMT"/>
    <property type="match status" value="1"/>
</dbReference>
<dbReference type="InterPro" id="IPR028281">
    <property type="entry name" value="Sirohaem_synthase_central"/>
</dbReference>
<evidence type="ECO:0000259" key="16">
    <source>
        <dbReference type="Pfam" id="PF14824"/>
    </source>
</evidence>
<feature type="domain" description="Tetrapyrrole methylase" evidence="14">
    <location>
        <begin position="356"/>
        <end position="562"/>
    </location>
</feature>
<dbReference type="InterPro" id="IPR014777">
    <property type="entry name" value="4pyrrole_Mease_sub1"/>
</dbReference>
<keyword evidence="3" id="KW-0169">Cobalamin biosynthesis</keyword>
<dbReference type="Gene3D" id="3.40.1010.10">
    <property type="entry name" value="Cobalt-precorrin-4 Transmethylase, Domain 1"/>
    <property type="match status" value="1"/>
</dbReference>
<evidence type="ECO:0000256" key="3">
    <source>
        <dbReference type="ARBA" id="ARBA00022573"/>
    </source>
</evidence>
<dbReference type="SUPFAM" id="SSF51735">
    <property type="entry name" value="NAD(P)-binding Rossmann-fold domains"/>
    <property type="match status" value="1"/>
</dbReference>